<feature type="domain" description="Rad21/Rec8-like protein C-terminal eukaryotic" evidence="1">
    <location>
        <begin position="48"/>
        <end position="99"/>
    </location>
</feature>
<comment type="caution">
    <text evidence="2">The sequence shown here is derived from an EMBL/GenBank/DDBJ whole genome shotgun (WGS) entry which is preliminary data.</text>
</comment>
<proteinExistence type="predicted"/>
<reference evidence="2" key="1">
    <citation type="journal article" date="2017" name="Nature">
        <title>The sunflower genome provides insights into oil metabolism, flowering and Asterid evolution.</title>
        <authorList>
            <person name="Badouin H."/>
            <person name="Gouzy J."/>
            <person name="Grassa C.J."/>
            <person name="Murat F."/>
            <person name="Staton S.E."/>
            <person name="Cottret L."/>
            <person name="Lelandais-Briere C."/>
            <person name="Owens G.L."/>
            <person name="Carrere S."/>
            <person name="Mayjonade B."/>
            <person name="Legrand L."/>
            <person name="Gill N."/>
            <person name="Kane N.C."/>
            <person name="Bowers J.E."/>
            <person name="Hubner S."/>
            <person name="Bellec A."/>
            <person name="Berard A."/>
            <person name="Berges H."/>
            <person name="Blanchet N."/>
            <person name="Boniface M.C."/>
            <person name="Brunel D."/>
            <person name="Catrice O."/>
            <person name="Chaidir N."/>
            <person name="Claudel C."/>
            <person name="Donnadieu C."/>
            <person name="Faraut T."/>
            <person name="Fievet G."/>
            <person name="Helmstetter N."/>
            <person name="King M."/>
            <person name="Knapp S.J."/>
            <person name="Lai Z."/>
            <person name="Le Paslier M.C."/>
            <person name="Lippi Y."/>
            <person name="Lorenzon L."/>
            <person name="Mandel J.R."/>
            <person name="Marage G."/>
            <person name="Marchand G."/>
            <person name="Marquand E."/>
            <person name="Bret-Mestries E."/>
            <person name="Morien E."/>
            <person name="Nambeesan S."/>
            <person name="Nguyen T."/>
            <person name="Pegot-Espagnet P."/>
            <person name="Pouilly N."/>
            <person name="Raftis F."/>
            <person name="Sallet E."/>
            <person name="Schiex T."/>
            <person name="Thomas J."/>
            <person name="Vandecasteele C."/>
            <person name="Vares D."/>
            <person name="Vear F."/>
            <person name="Vautrin S."/>
            <person name="Crespi M."/>
            <person name="Mangin B."/>
            <person name="Burke J.M."/>
            <person name="Salse J."/>
            <person name="Munos S."/>
            <person name="Vincourt P."/>
            <person name="Rieseberg L.H."/>
            <person name="Langlade N.B."/>
        </authorList>
    </citation>
    <scope>NUCLEOTIDE SEQUENCE</scope>
    <source>
        <tissue evidence="2">Leaves</tissue>
    </source>
</reference>
<dbReference type="SUPFAM" id="SSF46785">
    <property type="entry name" value="Winged helix' DNA-binding domain"/>
    <property type="match status" value="1"/>
</dbReference>
<dbReference type="GO" id="GO:0007062">
    <property type="term" value="P:sister chromatid cohesion"/>
    <property type="evidence" value="ECO:0007669"/>
    <property type="project" value="InterPro"/>
</dbReference>
<keyword evidence="3" id="KW-1185">Reference proteome</keyword>
<sequence>MFTCSELIVESGPTQTQKVPPPDQPMEQLTDSIRMQLKAHFDTPGCAQTESLNQLALGLDRKKAACLFYQTLVLATRDIIKVYQKEPYGNIVISRGAKM</sequence>
<accession>A0A9K3IE48</accession>
<dbReference type="GO" id="GO:0008278">
    <property type="term" value="C:cohesin complex"/>
    <property type="evidence" value="ECO:0007669"/>
    <property type="project" value="InterPro"/>
</dbReference>
<evidence type="ECO:0000313" key="2">
    <source>
        <dbReference type="EMBL" id="KAF5794997.1"/>
    </source>
</evidence>
<dbReference type="InterPro" id="IPR036390">
    <property type="entry name" value="WH_DNA-bd_sf"/>
</dbReference>
<gene>
    <name evidence="2" type="ORF">HanXRQr2_Chr08g0334601</name>
</gene>
<dbReference type="PANTHER" id="PTHR12585:SF64">
    <property type="entry name" value="SISTER CHROMATID COHESION 1 PROTEIN 1"/>
    <property type="match status" value="1"/>
</dbReference>
<dbReference type="EMBL" id="MNCJ02000323">
    <property type="protein sequence ID" value="KAF5794997.1"/>
    <property type="molecule type" value="Genomic_DNA"/>
</dbReference>
<dbReference type="Proteomes" id="UP000215914">
    <property type="component" value="Unassembled WGS sequence"/>
</dbReference>
<protein>
    <submittedName>
        <fullName evidence="2">Rad21/Rec8-like protein</fullName>
    </submittedName>
</protein>
<dbReference type="InterPro" id="IPR023093">
    <property type="entry name" value="ScpA-like_C"/>
</dbReference>
<name>A0A9K3IE48_HELAN</name>
<organism evidence="2 3">
    <name type="scientific">Helianthus annuus</name>
    <name type="common">Common sunflower</name>
    <dbReference type="NCBI Taxonomy" id="4232"/>
    <lineage>
        <taxon>Eukaryota</taxon>
        <taxon>Viridiplantae</taxon>
        <taxon>Streptophyta</taxon>
        <taxon>Embryophyta</taxon>
        <taxon>Tracheophyta</taxon>
        <taxon>Spermatophyta</taxon>
        <taxon>Magnoliopsida</taxon>
        <taxon>eudicotyledons</taxon>
        <taxon>Gunneridae</taxon>
        <taxon>Pentapetalae</taxon>
        <taxon>asterids</taxon>
        <taxon>campanulids</taxon>
        <taxon>Asterales</taxon>
        <taxon>Asteraceae</taxon>
        <taxon>Asteroideae</taxon>
        <taxon>Heliantheae alliance</taxon>
        <taxon>Heliantheae</taxon>
        <taxon>Helianthus</taxon>
    </lineage>
</organism>
<dbReference type="Pfam" id="PF04824">
    <property type="entry name" value="Rad21_Rec8"/>
    <property type="match status" value="1"/>
</dbReference>
<evidence type="ECO:0000259" key="1">
    <source>
        <dbReference type="Pfam" id="PF04824"/>
    </source>
</evidence>
<dbReference type="PANTHER" id="PTHR12585">
    <property type="entry name" value="SCC1 / RAD21 FAMILY MEMBER"/>
    <property type="match status" value="1"/>
</dbReference>
<dbReference type="InterPro" id="IPR006909">
    <property type="entry name" value="Rad21/Rec8_C_eu"/>
</dbReference>
<reference evidence="2" key="2">
    <citation type="submission" date="2020-06" db="EMBL/GenBank/DDBJ databases">
        <title>Helianthus annuus Genome sequencing and assembly Release 2.</title>
        <authorList>
            <person name="Gouzy J."/>
            <person name="Langlade N."/>
            <person name="Munos S."/>
        </authorList>
    </citation>
    <scope>NUCLEOTIDE SEQUENCE</scope>
    <source>
        <tissue evidence="2">Leaves</tissue>
    </source>
</reference>
<dbReference type="Gene3D" id="1.10.10.580">
    <property type="entry name" value="Structural maintenance of chromosome 1. Chain E"/>
    <property type="match status" value="1"/>
</dbReference>
<evidence type="ECO:0000313" key="3">
    <source>
        <dbReference type="Proteomes" id="UP000215914"/>
    </source>
</evidence>
<dbReference type="Gramene" id="mRNA:HanXRQr2_Chr08g0334601">
    <property type="protein sequence ID" value="mRNA:HanXRQr2_Chr08g0334601"/>
    <property type="gene ID" value="HanXRQr2_Chr08g0334601"/>
</dbReference>
<dbReference type="AlphaFoldDB" id="A0A9K3IE48"/>
<dbReference type="InterPro" id="IPR039781">
    <property type="entry name" value="Rad21/Rec8-like"/>
</dbReference>